<evidence type="ECO:0000256" key="2">
    <source>
        <dbReference type="ARBA" id="ARBA00004141"/>
    </source>
</evidence>
<keyword evidence="10 11" id="KW-0472">Membrane</keyword>
<feature type="transmembrane region" description="Helical" evidence="11">
    <location>
        <begin position="231"/>
        <end position="251"/>
    </location>
</feature>
<keyword evidence="7" id="KW-0249">Electron transport</keyword>
<dbReference type="GO" id="GO:0016020">
    <property type="term" value="C:membrane"/>
    <property type="evidence" value="ECO:0007669"/>
    <property type="project" value="UniProtKB-SubCell"/>
</dbReference>
<dbReference type="PROSITE" id="PS50939">
    <property type="entry name" value="CYTOCHROME_B561"/>
    <property type="match status" value="1"/>
</dbReference>
<keyword evidence="8 11" id="KW-1133">Transmembrane helix</keyword>
<evidence type="ECO:0000313" key="14">
    <source>
        <dbReference type="Proteomes" id="UP001168990"/>
    </source>
</evidence>
<accession>A0AA39KLX9</accession>
<evidence type="ECO:0000256" key="7">
    <source>
        <dbReference type="ARBA" id="ARBA00022982"/>
    </source>
</evidence>
<organism evidence="13 14">
    <name type="scientific">Microctonus aethiopoides</name>
    <dbReference type="NCBI Taxonomy" id="144406"/>
    <lineage>
        <taxon>Eukaryota</taxon>
        <taxon>Metazoa</taxon>
        <taxon>Ecdysozoa</taxon>
        <taxon>Arthropoda</taxon>
        <taxon>Hexapoda</taxon>
        <taxon>Insecta</taxon>
        <taxon>Pterygota</taxon>
        <taxon>Neoptera</taxon>
        <taxon>Endopterygota</taxon>
        <taxon>Hymenoptera</taxon>
        <taxon>Apocrita</taxon>
        <taxon>Ichneumonoidea</taxon>
        <taxon>Braconidae</taxon>
        <taxon>Euphorinae</taxon>
        <taxon>Microctonus</taxon>
    </lineage>
</organism>
<evidence type="ECO:0000313" key="13">
    <source>
        <dbReference type="EMBL" id="KAK0166388.1"/>
    </source>
</evidence>
<reference evidence="13" key="2">
    <citation type="submission" date="2023-03" db="EMBL/GenBank/DDBJ databases">
        <authorList>
            <person name="Inwood S.N."/>
            <person name="Skelly J.G."/>
            <person name="Guhlin J."/>
            <person name="Harrop T.W.R."/>
            <person name="Goldson S.G."/>
            <person name="Dearden P.K."/>
        </authorList>
    </citation>
    <scope>NUCLEOTIDE SEQUENCE</scope>
    <source>
        <strain evidence="13">Irish</strain>
        <tissue evidence="13">Whole body</tissue>
    </source>
</reference>
<dbReference type="PANTHER" id="PTHR10106">
    <property type="entry name" value="CYTOCHROME B561-RELATED"/>
    <property type="match status" value="1"/>
</dbReference>
<protein>
    <recommendedName>
        <fullName evidence="12">Cytochrome b561 domain-containing protein</fullName>
    </recommendedName>
</protein>
<keyword evidence="4" id="KW-0349">Heme</keyword>
<feature type="transmembrane region" description="Helical" evidence="11">
    <location>
        <begin position="84"/>
        <end position="103"/>
    </location>
</feature>
<keyword evidence="6" id="KW-0479">Metal-binding</keyword>
<evidence type="ECO:0000256" key="6">
    <source>
        <dbReference type="ARBA" id="ARBA00022723"/>
    </source>
</evidence>
<evidence type="ECO:0000256" key="10">
    <source>
        <dbReference type="ARBA" id="ARBA00023136"/>
    </source>
</evidence>
<comment type="caution">
    <text evidence="13">The sequence shown here is derived from an EMBL/GenBank/DDBJ whole genome shotgun (WGS) entry which is preliminary data.</text>
</comment>
<comment type="cofactor">
    <cofactor evidence="1">
        <name>heme b</name>
        <dbReference type="ChEBI" id="CHEBI:60344"/>
    </cofactor>
</comment>
<evidence type="ECO:0000256" key="9">
    <source>
        <dbReference type="ARBA" id="ARBA00023004"/>
    </source>
</evidence>
<evidence type="ECO:0000256" key="4">
    <source>
        <dbReference type="ARBA" id="ARBA00022617"/>
    </source>
</evidence>
<dbReference type="SMART" id="SM00665">
    <property type="entry name" value="B561"/>
    <property type="match status" value="1"/>
</dbReference>
<keyword evidence="3" id="KW-0813">Transport</keyword>
<dbReference type="InterPro" id="IPR043205">
    <property type="entry name" value="CYB561/CYBRD1-like"/>
</dbReference>
<dbReference type="GO" id="GO:0046872">
    <property type="term" value="F:metal ion binding"/>
    <property type="evidence" value="ECO:0007669"/>
    <property type="project" value="UniProtKB-KW"/>
</dbReference>
<evidence type="ECO:0000259" key="12">
    <source>
        <dbReference type="PROSITE" id="PS50939"/>
    </source>
</evidence>
<feature type="transmembrane region" description="Helical" evidence="11">
    <location>
        <begin position="191"/>
        <end position="211"/>
    </location>
</feature>
<keyword evidence="14" id="KW-1185">Reference proteome</keyword>
<sequence>MTWNFRKYDYEICRDMDRFEESSPQSSASASLTQMTQKLEGFKFLLGLTEVVGVFLVILVMIWMTHFRGGFSWSDPNYVFNWHPVLMTIGLVFLYANGMLIYRCKRTIRKQRLKLIHSGILIFSLMLTIIGLVSVFNSHNYQTPPIPNMYSLHSWVGLTSVILFACQWLAGFVSFLYPGVAVPLRSSYSPIHIYFGTAGFIGVITSCLLGLNEKAIFTLQGKYSQFVEEGIFINIIGLVLLIFGGLTVYLVSQERYKREPRDEDNLLLSGRSN</sequence>
<comment type="subcellular location">
    <subcellularLocation>
        <location evidence="2">Membrane</location>
        <topology evidence="2">Multi-pass membrane protein</topology>
    </subcellularLocation>
</comment>
<name>A0AA39KLX9_9HYME</name>
<feature type="transmembrane region" description="Helical" evidence="11">
    <location>
        <begin position="115"/>
        <end position="136"/>
    </location>
</feature>
<dbReference type="InterPro" id="IPR006593">
    <property type="entry name" value="Cyt_b561/ferric_Rdtase_TM"/>
</dbReference>
<evidence type="ECO:0000256" key="11">
    <source>
        <dbReference type="SAM" id="Phobius"/>
    </source>
</evidence>
<dbReference type="Gene3D" id="1.20.120.1770">
    <property type="match status" value="1"/>
</dbReference>
<keyword evidence="5 11" id="KW-0812">Transmembrane</keyword>
<dbReference type="Pfam" id="PF03188">
    <property type="entry name" value="Cytochrom_B561"/>
    <property type="match status" value="1"/>
</dbReference>
<evidence type="ECO:0000256" key="8">
    <source>
        <dbReference type="ARBA" id="ARBA00022989"/>
    </source>
</evidence>
<feature type="domain" description="Cytochrome b561" evidence="12">
    <location>
        <begin position="48"/>
        <end position="252"/>
    </location>
</feature>
<dbReference type="GO" id="GO:0016491">
    <property type="term" value="F:oxidoreductase activity"/>
    <property type="evidence" value="ECO:0007669"/>
    <property type="project" value="InterPro"/>
</dbReference>
<evidence type="ECO:0000256" key="3">
    <source>
        <dbReference type="ARBA" id="ARBA00022448"/>
    </source>
</evidence>
<feature type="transmembrane region" description="Helical" evidence="11">
    <location>
        <begin position="156"/>
        <end position="179"/>
    </location>
</feature>
<dbReference type="FunFam" id="1.20.120.1770:FF:000001">
    <property type="entry name" value="Cytochrome b reductase 1"/>
    <property type="match status" value="1"/>
</dbReference>
<evidence type="ECO:0000256" key="1">
    <source>
        <dbReference type="ARBA" id="ARBA00001970"/>
    </source>
</evidence>
<evidence type="ECO:0000256" key="5">
    <source>
        <dbReference type="ARBA" id="ARBA00022692"/>
    </source>
</evidence>
<dbReference type="PANTHER" id="PTHR10106:SF0">
    <property type="entry name" value="LD36721P"/>
    <property type="match status" value="1"/>
</dbReference>
<gene>
    <name evidence="13" type="ORF">PV328_004812</name>
</gene>
<dbReference type="EMBL" id="JAQQBS010001422">
    <property type="protein sequence ID" value="KAK0166388.1"/>
    <property type="molecule type" value="Genomic_DNA"/>
</dbReference>
<proteinExistence type="predicted"/>
<dbReference type="Proteomes" id="UP001168990">
    <property type="component" value="Unassembled WGS sequence"/>
</dbReference>
<feature type="transmembrane region" description="Helical" evidence="11">
    <location>
        <begin position="44"/>
        <end position="64"/>
    </location>
</feature>
<dbReference type="AlphaFoldDB" id="A0AA39KLX9"/>
<reference evidence="13" key="1">
    <citation type="journal article" date="2023" name="bioRxiv">
        <title>Scaffold-level genome assemblies of two parasitoid biocontrol wasps reveal the parthenogenesis mechanism and an associated novel virus.</title>
        <authorList>
            <person name="Inwood S."/>
            <person name="Skelly J."/>
            <person name="Guhlin J."/>
            <person name="Harrop T."/>
            <person name="Goldson S."/>
            <person name="Dearden P."/>
        </authorList>
    </citation>
    <scope>NUCLEOTIDE SEQUENCE</scope>
    <source>
        <strain evidence="13">Irish</strain>
        <tissue evidence="13">Whole body</tissue>
    </source>
</reference>
<keyword evidence="9" id="KW-0408">Iron</keyword>